<dbReference type="InterPro" id="IPR056798">
    <property type="entry name" value="ADH_Fe_C"/>
</dbReference>
<dbReference type="Pfam" id="PF00465">
    <property type="entry name" value="Fe-ADH"/>
    <property type="match status" value="1"/>
</dbReference>
<reference evidence="5 6" key="1">
    <citation type="submission" date="2018-03" db="EMBL/GenBank/DDBJ databases">
        <title>Genomic Encyclopedia of Type Strains, Phase III (KMG-III): the genomes of soil and plant-associated and newly described type strains.</title>
        <authorList>
            <person name="Whitman W."/>
        </authorList>
    </citation>
    <scope>NUCLEOTIDE SEQUENCE [LARGE SCALE GENOMIC DNA]</scope>
    <source>
        <strain evidence="5 6">CGMCC 1.9313</strain>
    </source>
</reference>
<protein>
    <submittedName>
        <fullName evidence="5">Alcohol dehydrogenase class IV</fullName>
    </submittedName>
</protein>
<dbReference type="FunFam" id="3.40.50.1970:FF:000003">
    <property type="entry name" value="Alcohol dehydrogenase, iron-containing"/>
    <property type="match status" value="1"/>
</dbReference>
<dbReference type="Pfam" id="PF25137">
    <property type="entry name" value="ADH_Fe_C"/>
    <property type="match status" value="1"/>
</dbReference>
<dbReference type="PANTHER" id="PTHR11496">
    <property type="entry name" value="ALCOHOL DEHYDROGENASE"/>
    <property type="match status" value="1"/>
</dbReference>
<keyword evidence="2" id="KW-0560">Oxidoreductase</keyword>
<evidence type="ECO:0000313" key="6">
    <source>
        <dbReference type="Proteomes" id="UP000238034"/>
    </source>
</evidence>
<dbReference type="Proteomes" id="UP000238034">
    <property type="component" value="Unassembled WGS sequence"/>
</dbReference>
<comment type="caution">
    <text evidence="5">The sequence shown here is derived from an EMBL/GenBank/DDBJ whole genome shotgun (WGS) entry which is preliminary data.</text>
</comment>
<accession>A0A2T0TRT4</accession>
<dbReference type="FunFam" id="1.20.1090.10:FF:000001">
    <property type="entry name" value="Aldehyde-alcohol dehydrogenase"/>
    <property type="match status" value="1"/>
</dbReference>
<dbReference type="GO" id="GO:0004022">
    <property type="term" value="F:alcohol dehydrogenase (NAD+) activity"/>
    <property type="evidence" value="ECO:0007669"/>
    <property type="project" value="TreeGrafter"/>
</dbReference>
<dbReference type="Gene3D" id="3.40.50.1970">
    <property type="match status" value="1"/>
</dbReference>
<dbReference type="CDD" id="cd08551">
    <property type="entry name" value="Fe-ADH"/>
    <property type="match status" value="1"/>
</dbReference>
<evidence type="ECO:0000256" key="1">
    <source>
        <dbReference type="ARBA" id="ARBA00007358"/>
    </source>
</evidence>
<dbReference type="InterPro" id="IPR001670">
    <property type="entry name" value="ADH_Fe/GldA"/>
</dbReference>
<organism evidence="5 6">
    <name type="scientific">Arcticibacter pallidicorallinus</name>
    <dbReference type="NCBI Taxonomy" id="1259464"/>
    <lineage>
        <taxon>Bacteria</taxon>
        <taxon>Pseudomonadati</taxon>
        <taxon>Bacteroidota</taxon>
        <taxon>Sphingobacteriia</taxon>
        <taxon>Sphingobacteriales</taxon>
        <taxon>Sphingobacteriaceae</taxon>
        <taxon>Arcticibacter</taxon>
    </lineage>
</organism>
<dbReference type="EMBL" id="PVTH01000015">
    <property type="protein sequence ID" value="PRY48330.1"/>
    <property type="molecule type" value="Genomic_DNA"/>
</dbReference>
<evidence type="ECO:0000313" key="5">
    <source>
        <dbReference type="EMBL" id="PRY48330.1"/>
    </source>
</evidence>
<evidence type="ECO:0000259" key="3">
    <source>
        <dbReference type="Pfam" id="PF00465"/>
    </source>
</evidence>
<feature type="domain" description="Fe-containing alcohol dehydrogenase-like C-terminal" evidence="4">
    <location>
        <begin position="188"/>
        <end position="383"/>
    </location>
</feature>
<dbReference type="PANTHER" id="PTHR11496:SF102">
    <property type="entry name" value="ALCOHOL DEHYDROGENASE 4"/>
    <property type="match status" value="1"/>
</dbReference>
<dbReference type="OrthoDB" id="9801156at2"/>
<sequence length="385" mass="41269">MKNRNLITLLNPPTLVFGENSLDQFITDFKMLGLKRLFIMSIDSLEPLLSPKISELTESGIKIKICNTIKAEPTFAEFEVILEEARTFRADSVAGIGGGSVMDTAKLVAAQLLNTQSTEEITGIRQLTERRTYLACIPTTAGTGSEVSPNALFVNAEGNKVGVISPYLVPDAAYIDPVLTLSVPKHITAATGIDALSHCLEAYTNKFAHPIVDVIALEGIRLVARNLKRACDNADDLEAKTSIALGSMYGGMCLGPVNTAAAHALAYPLGTDFHIAHGLSVSLMLPAVMEYCVSAAPERYAEVALALGAQPQGEAVETAKQGIQLLKELIRDCGLPDSLSELGIPEDAIEGMAVDAMKVQRLLNNSVREITRQDAVNIYHSAFNS</sequence>
<dbReference type="GO" id="GO:0046872">
    <property type="term" value="F:metal ion binding"/>
    <property type="evidence" value="ECO:0007669"/>
    <property type="project" value="InterPro"/>
</dbReference>
<proteinExistence type="inferred from homology"/>
<feature type="domain" description="Alcohol dehydrogenase iron-type/glycerol dehydrogenase GldA" evidence="3">
    <location>
        <begin position="12"/>
        <end position="177"/>
    </location>
</feature>
<dbReference type="RefSeq" id="WP_106295497.1">
    <property type="nucleotide sequence ID" value="NZ_PVTH01000015.1"/>
</dbReference>
<evidence type="ECO:0000256" key="2">
    <source>
        <dbReference type="ARBA" id="ARBA00023002"/>
    </source>
</evidence>
<evidence type="ECO:0000259" key="4">
    <source>
        <dbReference type="Pfam" id="PF25137"/>
    </source>
</evidence>
<name>A0A2T0TRT4_9SPHI</name>
<dbReference type="SUPFAM" id="SSF56796">
    <property type="entry name" value="Dehydroquinate synthase-like"/>
    <property type="match status" value="1"/>
</dbReference>
<dbReference type="Gene3D" id="1.20.1090.10">
    <property type="entry name" value="Dehydroquinate synthase-like - alpha domain"/>
    <property type="match status" value="1"/>
</dbReference>
<comment type="similarity">
    <text evidence="1">Belongs to the iron-containing alcohol dehydrogenase family.</text>
</comment>
<dbReference type="InterPro" id="IPR039697">
    <property type="entry name" value="Alcohol_dehydrogenase_Fe"/>
</dbReference>
<keyword evidence="6" id="KW-1185">Reference proteome</keyword>
<gene>
    <name evidence="5" type="ORF">B0I27_11531</name>
</gene>
<dbReference type="AlphaFoldDB" id="A0A2T0TRT4"/>